<proteinExistence type="predicted"/>
<dbReference type="Proteomes" id="UP000277811">
    <property type="component" value="Unassembled WGS sequence"/>
</dbReference>
<name>A0A498RIB1_9FIRM</name>
<dbReference type="EMBL" id="UPPP01000134">
    <property type="protein sequence ID" value="VBB09822.1"/>
    <property type="molecule type" value="Genomic_DNA"/>
</dbReference>
<dbReference type="InterPro" id="IPR050072">
    <property type="entry name" value="Peptidase_M20A"/>
</dbReference>
<dbReference type="Pfam" id="PF01546">
    <property type="entry name" value="Peptidase_M20"/>
    <property type="match status" value="1"/>
</dbReference>
<organism evidence="1 2">
    <name type="scientific">Lucifera butyrica</name>
    <dbReference type="NCBI Taxonomy" id="1351585"/>
    <lineage>
        <taxon>Bacteria</taxon>
        <taxon>Bacillati</taxon>
        <taxon>Bacillota</taxon>
        <taxon>Negativicutes</taxon>
        <taxon>Veillonellales</taxon>
        <taxon>Veillonellaceae</taxon>
        <taxon>Lucifera</taxon>
    </lineage>
</organism>
<dbReference type="OrthoDB" id="9815360at2"/>
<reference evidence="1 2" key="1">
    <citation type="submission" date="2018-06" db="EMBL/GenBank/DDBJ databases">
        <authorList>
            <person name="Strepis N."/>
        </authorList>
    </citation>
    <scope>NUCLEOTIDE SEQUENCE [LARGE SCALE GENOMIC DNA]</scope>
    <source>
        <strain evidence="1">LUCI</strain>
    </source>
</reference>
<evidence type="ECO:0000313" key="1">
    <source>
        <dbReference type="EMBL" id="VBB09822.1"/>
    </source>
</evidence>
<dbReference type="SUPFAM" id="SSF53187">
    <property type="entry name" value="Zn-dependent exopeptidases"/>
    <property type="match status" value="1"/>
</dbReference>
<dbReference type="PANTHER" id="PTHR43808:SF27">
    <property type="entry name" value="PROTEIN ROCB"/>
    <property type="match status" value="1"/>
</dbReference>
<dbReference type="InterPro" id="IPR012166">
    <property type="entry name" value="Uncharacterised_RocB"/>
</dbReference>
<dbReference type="GO" id="GO:0016787">
    <property type="term" value="F:hydrolase activity"/>
    <property type="evidence" value="ECO:0007669"/>
    <property type="project" value="InterPro"/>
</dbReference>
<protein>
    <submittedName>
        <fullName evidence="1">Peptidase m20</fullName>
    </submittedName>
</protein>
<dbReference type="AlphaFoldDB" id="A0A498RIB1"/>
<dbReference type="InterPro" id="IPR002933">
    <property type="entry name" value="Peptidase_M20"/>
</dbReference>
<gene>
    <name evidence="1" type="ORF">LUCI_5120</name>
</gene>
<dbReference type="Gene3D" id="3.40.630.10">
    <property type="entry name" value="Zn peptidases"/>
    <property type="match status" value="1"/>
</dbReference>
<dbReference type="PIRSF" id="PIRSF010386">
    <property type="entry name" value="RocB"/>
    <property type="match status" value="1"/>
</dbReference>
<evidence type="ECO:0000313" key="2">
    <source>
        <dbReference type="Proteomes" id="UP000277811"/>
    </source>
</evidence>
<accession>A0A498RIB1</accession>
<sequence length="552" mass="62263">MSTGEKIKSIALELTRISSIVGTEGEVQAARAIYSYLAKLDYFQKNKDHLRWVPVPGDPGGRCTVLAYIEGGKRPAREGEKARTVLCLGHIDTVGVEDYGELKPYATRPEVLQEKLKFIQFSEETLAEINSPDWIFGRGIFDMKTGVAALMVMVEKFAGQAAELQGNLVFIAVPDEEGNSAGMLAAVPELERLAREKGWEFTVALNTDYMTGQYPGDENKYVYVGTVGKLLPSFYVYGEETHVGEAFNGLNANLLAAAVLNQIDFNTELCDIADGEVTLPPVSLHQRDLKQEYSVQTANAVSLYFNHATHASQPAEVLAQYKEQAILAFEQVIDKLNREYETFCRLSRIPYRPLPWRVQVLTYDELYQAVKAETGDRLDRIIEAAVREQQAKKADDREISLAIVQAVHKNYSDQNSKIIVYLAPPYYPHIFVSDRSEKERRLLGLIGEVIEEAQRLYDYKIVLKKFYPYISDLSYCDISHDERQIAALVENMPAWSRSYTLPIGELQSIGMPVVNIGPYGRDAHKLSERLSCRYSLDAMPFILEQTLERLLK</sequence>
<dbReference type="PANTHER" id="PTHR43808">
    <property type="entry name" value="ACETYLORNITHINE DEACETYLASE"/>
    <property type="match status" value="1"/>
</dbReference>
<dbReference type="RefSeq" id="WP_122630672.1">
    <property type="nucleotide sequence ID" value="NZ_UPPP01000134.1"/>
</dbReference>
<keyword evidence="2" id="KW-1185">Reference proteome</keyword>